<dbReference type="Gene3D" id="3.40.50.720">
    <property type="entry name" value="NAD(P)-binding Rossmann-like Domain"/>
    <property type="match status" value="1"/>
</dbReference>
<dbReference type="PANTHER" id="PTHR43355:SF7">
    <property type="entry name" value="NAD(P)-BINDING DOMAIN-CONTAINING PROTEIN"/>
    <property type="match status" value="1"/>
</dbReference>
<organism evidence="3 4">
    <name type="scientific">Aulographum hederae CBS 113979</name>
    <dbReference type="NCBI Taxonomy" id="1176131"/>
    <lineage>
        <taxon>Eukaryota</taxon>
        <taxon>Fungi</taxon>
        <taxon>Dikarya</taxon>
        <taxon>Ascomycota</taxon>
        <taxon>Pezizomycotina</taxon>
        <taxon>Dothideomycetes</taxon>
        <taxon>Pleosporomycetidae</taxon>
        <taxon>Aulographales</taxon>
        <taxon>Aulographaceae</taxon>
    </lineage>
</organism>
<dbReference type="AlphaFoldDB" id="A0A6G1GW80"/>
<feature type="signal peptide" evidence="1">
    <location>
        <begin position="1"/>
        <end position="19"/>
    </location>
</feature>
<evidence type="ECO:0000256" key="1">
    <source>
        <dbReference type="SAM" id="SignalP"/>
    </source>
</evidence>
<accession>A0A6G1GW80</accession>
<evidence type="ECO:0000313" key="4">
    <source>
        <dbReference type="Proteomes" id="UP000800041"/>
    </source>
</evidence>
<reference evidence="3" key="1">
    <citation type="journal article" date="2020" name="Stud. Mycol.">
        <title>101 Dothideomycetes genomes: a test case for predicting lifestyles and emergence of pathogens.</title>
        <authorList>
            <person name="Haridas S."/>
            <person name="Albert R."/>
            <person name="Binder M."/>
            <person name="Bloem J."/>
            <person name="Labutti K."/>
            <person name="Salamov A."/>
            <person name="Andreopoulos B."/>
            <person name="Baker S."/>
            <person name="Barry K."/>
            <person name="Bills G."/>
            <person name="Bluhm B."/>
            <person name="Cannon C."/>
            <person name="Castanera R."/>
            <person name="Culley D."/>
            <person name="Daum C."/>
            <person name="Ezra D."/>
            <person name="Gonzalez J."/>
            <person name="Henrissat B."/>
            <person name="Kuo A."/>
            <person name="Liang C."/>
            <person name="Lipzen A."/>
            <person name="Lutzoni F."/>
            <person name="Magnuson J."/>
            <person name="Mondo S."/>
            <person name="Nolan M."/>
            <person name="Ohm R."/>
            <person name="Pangilinan J."/>
            <person name="Park H.-J."/>
            <person name="Ramirez L."/>
            <person name="Alfaro M."/>
            <person name="Sun H."/>
            <person name="Tritt A."/>
            <person name="Yoshinaga Y."/>
            <person name="Zwiers L.-H."/>
            <person name="Turgeon B."/>
            <person name="Goodwin S."/>
            <person name="Spatafora J."/>
            <person name="Crous P."/>
            <person name="Grigoriev I."/>
        </authorList>
    </citation>
    <scope>NUCLEOTIDE SEQUENCE</scope>
    <source>
        <strain evidence="3">CBS 113979</strain>
    </source>
</reference>
<dbReference type="EMBL" id="ML977163">
    <property type="protein sequence ID" value="KAF1985213.1"/>
    <property type="molecule type" value="Genomic_DNA"/>
</dbReference>
<keyword evidence="1" id="KW-0732">Signal</keyword>
<name>A0A6G1GW80_9PEZI</name>
<dbReference type="OrthoDB" id="10254221at2759"/>
<keyword evidence="4" id="KW-1185">Reference proteome</keyword>
<protein>
    <submittedName>
        <fullName evidence="3">NAD(P)-binding protein</fullName>
    </submittedName>
</protein>
<dbReference type="PANTHER" id="PTHR43355">
    <property type="entry name" value="FLAVIN REDUCTASE (NADPH)"/>
    <property type="match status" value="1"/>
</dbReference>
<dbReference type="InterPro" id="IPR051606">
    <property type="entry name" value="Polyketide_Oxido-like"/>
</dbReference>
<sequence length="254" mass="27382">MKVLLIGATGNLGLRLVAALLTHNHSITAFVRSSAKLSSLLPASIYSHLEVIQGVATDSASIKKAILDSNCDAVVNTAGLAALPPWGRSDLPAIFRAVVEAVREAGVERERPLRAWFLAGLGVLYFPGSEKMLSDYVPIYLEHRQNLQLLKSLPQDSVDWSMLCPSTMTPESSDVTVPTKTSQGKLVANAATPPAWQDSWIKHIPLIGKTILCAMNAGRYETTLEQNAEFIASDLESLESRWSGTTVGVIDGSK</sequence>
<gene>
    <name evidence="3" type="ORF">K402DRAFT_379500</name>
</gene>
<dbReference type="Proteomes" id="UP000800041">
    <property type="component" value="Unassembled WGS sequence"/>
</dbReference>
<proteinExistence type="predicted"/>
<evidence type="ECO:0000259" key="2">
    <source>
        <dbReference type="Pfam" id="PF13460"/>
    </source>
</evidence>
<dbReference type="SUPFAM" id="SSF51735">
    <property type="entry name" value="NAD(P)-binding Rossmann-fold domains"/>
    <property type="match status" value="1"/>
</dbReference>
<dbReference type="GO" id="GO:0016646">
    <property type="term" value="F:oxidoreductase activity, acting on the CH-NH group of donors, NAD or NADP as acceptor"/>
    <property type="evidence" value="ECO:0007669"/>
    <property type="project" value="TreeGrafter"/>
</dbReference>
<evidence type="ECO:0000313" key="3">
    <source>
        <dbReference type="EMBL" id="KAF1985213.1"/>
    </source>
</evidence>
<feature type="domain" description="NAD(P)-binding" evidence="2">
    <location>
        <begin position="7"/>
        <end position="174"/>
    </location>
</feature>
<dbReference type="Pfam" id="PF13460">
    <property type="entry name" value="NAD_binding_10"/>
    <property type="match status" value="1"/>
</dbReference>
<dbReference type="InterPro" id="IPR036291">
    <property type="entry name" value="NAD(P)-bd_dom_sf"/>
</dbReference>
<dbReference type="InterPro" id="IPR016040">
    <property type="entry name" value="NAD(P)-bd_dom"/>
</dbReference>
<feature type="chain" id="PRO_5026115412" evidence="1">
    <location>
        <begin position="20"/>
        <end position="254"/>
    </location>
</feature>